<name>K0SFR8_THAOC</name>
<dbReference type="SMART" id="SM00471">
    <property type="entry name" value="HDc"/>
    <property type="match status" value="1"/>
</dbReference>
<feature type="domain" description="ACT" evidence="7">
    <location>
        <begin position="871"/>
        <end position="947"/>
    </location>
</feature>
<evidence type="ECO:0000313" key="11">
    <source>
        <dbReference type="Proteomes" id="UP000266841"/>
    </source>
</evidence>
<evidence type="ECO:0000259" key="8">
    <source>
        <dbReference type="PROSITE" id="PS51831"/>
    </source>
</evidence>
<evidence type="ECO:0000256" key="5">
    <source>
        <dbReference type="ARBA" id="ARBA00082153"/>
    </source>
</evidence>
<dbReference type="Gene3D" id="3.30.460.10">
    <property type="entry name" value="Beta Polymerase, domain 2"/>
    <property type="match status" value="1"/>
</dbReference>
<dbReference type="CDD" id="cd05399">
    <property type="entry name" value="NT_Rel-Spo_like"/>
    <property type="match status" value="1"/>
</dbReference>
<dbReference type="CDD" id="cd01668">
    <property type="entry name" value="TGS_RSH"/>
    <property type="match status" value="1"/>
</dbReference>
<gene>
    <name evidence="10" type="ORF">THAOC_15462</name>
</gene>
<dbReference type="InterPro" id="IPR033655">
    <property type="entry name" value="TGS_RelA/SpoT"/>
</dbReference>
<dbReference type="OrthoDB" id="430679at2759"/>
<dbReference type="InterPro" id="IPR006674">
    <property type="entry name" value="HD_domain"/>
</dbReference>
<evidence type="ECO:0000259" key="9">
    <source>
        <dbReference type="PROSITE" id="PS51880"/>
    </source>
</evidence>
<dbReference type="InterPro" id="IPR045865">
    <property type="entry name" value="ACT-like_dom_sf"/>
</dbReference>
<dbReference type="InterPro" id="IPR012676">
    <property type="entry name" value="TGS-like"/>
</dbReference>
<dbReference type="GO" id="GO:0008728">
    <property type="term" value="F:GTP diphosphokinase activity"/>
    <property type="evidence" value="ECO:0007669"/>
    <property type="project" value="UniProtKB-EC"/>
</dbReference>
<evidence type="ECO:0000256" key="3">
    <source>
        <dbReference type="ARBA" id="ARBA00070102"/>
    </source>
</evidence>
<dbReference type="Pfam" id="PF13328">
    <property type="entry name" value="HD_4"/>
    <property type="match status" value="1"/>
</dbReference>
<dbReference type="CDD" id="cd00077">
    <property type="entry name" value="HDc"/>
    <property type="match status" value="1"/>
</dbReference>
<reference evidence="10 11" key="1">
    <citation type="journal article" date="2012" name="Genome Biol.">
        <title>Genome and low-iron response of an oceanic diatom adapted to chronic iron limitation.</title>
        <authorList>
            <person name="Lommer M."/>
            <person name="Specht M."/>
            <person name="Roy A.S."/>
            <person name="Kraemer L."/>
            <person name="Andreson R."/>
            <person name="Gutowska M.A."/>
            <person name="Wolf J."/>
            <person name="Bergner S.V."/>
            <person name="Schilhabel M.B."/>
            <person name="Klostermeier U.C."/>
            <person name="Beiko R.G."/>
            <person name="Rosenstiel P."/>
            <person name="Hippler M."/>
            <person name="Laroche J."/>
        </authorList>
    </citation>
    <scope>NUCLEOTIDE SEQUENCE [LARGE SCALE GENOMIC DNA]</scope>
    <source>
        <strain evidence="10 11">CCMP1005</strain>
    </source>
</reference>
<dbReference type="Pfam" id="PF04607">
    <property type="entry name" value="RelA_SpoT"/>
    <property type="match status" value="1"/>
</dbReference>
<dbReference type="PANTHER" id="PTHR21262:SF31">
    <property type="entry name" value="GTP PYROPHOSPHOKINASE"/>
    <property type="match status" value="1"/>
</dbReference>
<dbReference type="FunFam" id="1.10.3210.10:FF:000001">
    <property type="entry name" value="GTP pyrophosphokinase RelA"/>
    <property type="match status" value="1"/>
</dbReference>
<dbReference type="InterPro" id="IPR045600">
    <property type="entry name" value="RelA/SpoT_AH_RIS"/>
</dbReference>
<evidence type="ECO:0000259" key="7">
    <source>
        <dbReference type="PROSITE" id="PS51671"/>
    </source>
</evidence>
<feature type="compositionally biased region" description="Polar residues" evidence="6">
    <location>
        <begin position="95"/>
        <end position="116"/>
    </location>
</feature>
<dbReference type="eggNOG" id="KOG1157">
    <property type="taxonomic scope" value="Eukaryota"/>
</dbReference>
<dbReference type="PROSITE" id="PS51831">
    <property type="entry name" value="HD"/>
    <property type="match status" value="1"/>
</dbReference>
<dbReference type="InterPro" id="IPR007685">
    <property type="entry name" value="RelA_SpoT"/>
</dbReference>
<dbReference type="Gene3D" id="3.10.20.30">
    <property type="match status" value="1"/>
</dbReference>
<dbReference type="Pfam" id="PF02824">
    <property type="entry name" value="TGS"/>
    <property type="match status" value="1"/>
</dbReference>
<sequence>MLMSSVRRRLAYDNPRRWTYCRLGRKKSDLSSIRSRYLVGARPRRQQRSEGEPAPTDFLLFSSLTKQTVRHSPRIIRQHFIEEVQSNTLTLQSLPTANSIESNTTGNDRTAPSATSDDVFAGKNNEVIVNGRKKEDGTQSKLGRKNGKTAKIDRRDNNGHGLTHGIGGKLNDGNDWGQNATKYSTAVNNVICSGDEKDKDAMYDAQIRRLYASLVEKVSSYQPSAVLAITTASMSDSNNGTVGELQGVNNHTKPILQKAFEFSREAHKHQCRKSGEPYIIHPLGVAHIIADMRLDLPSLLTALLHDTVEDTAVSLDDIDSLYGHEIASLVDGVTKVGKIPLASVEEVQSENYRKLILSMSRDIRVLLVKLADRLHNMRTLEFMNPQKQKRIAKETIEIYAPLAHRLGIHWLKTELEDQCFKYLKPGDYNKLHKLVTGSEGERRQYEQQVVDLLSSQMEDAAAWNSHCFVCVVCFRIIVDDVPSCYAALGVVHSHLKPVPGKIKDYVALPKPNGYQSLHTTVRYLKGKLEVQIRTRDMHSVAESGIAAHFVYKEGGRMPKVGKNEQFAWLRQLVDDVRQQSDPLEFVSAVKEDLFQRECFVFSPRGDLYALARGSSVLDFAFKVHSGLGSRCVGARVNGKMVSIKHNLNNGDTVEILTSNKQKPKKEWLKYVRTSKAKSRIRSWLKRQQRDRSLASGKRMLEREIEKYSADDTGRKQYHRKMEHVLTTFDLKDEEHLLVALGYGQISLESVMIEVFGAAAVKTRGNSSQGDKREIDDEFVRAKLTSDAAGATERASGKHGIVVGKERNIMLTFCKNCRPLHGEPIRGVVTKGKGVKVHRLGCEVLLQADDKRIVDVRWDGGDLSGLQPRLARIEALCEDSPGVLANLSRAITSLGVNIGNVSLRKLSNGRGLARMDVPVRSLEEFESLLAKYKRKEPWSKTDCFSIQSHTWSNTFILLYVP</sequence>
<dbReference type="InterPro" id="IPR003607">
    <property type="entry name" value="HD/PDEase_dom"/>
</dbReference>
<dbReference type="InterPro" id="IPR043519">
    <property type="entry name" value="NT_sf"/>
</dbReference>
<comment type="caution">
    <text evidence="10">The sequence shown here is derived from an EMBL/GenBank/DDBJ whole genome shotgun (WGS) entry which is preliminary data.</text>
</comment>
<dbReference type="EC" id="2.7.6.5" evidence="2"/>
<accession>K0SFR8</accession>
<dbReference type="SMART" id="SM00954">
    <property type="entry name" value="RelA_SpoT"/>
    <property type="match status" value="1"/>
</dbReference>
<dbReference type="GO" id="GO:0015969">
    <property type="term" value="P:guanosine tetraphosphate metabolic process"/>
    <property type="evidence" value="ECO:0007669"/>
    <property type="project" value="InterPro"/>
</dbReference>
<dbReference type="PROSITE" id="PS51671">
    <property type="entry name" value="ACT"/>
    <property type="match status" value="1"/>
</dbReference>
<dbReference type="Proteomes" id="UP000266841">
    <property type="component" value="Unassembled WGS sequence"/>
</dbReference>
<feature type="domain" description="TGS" evidence="9">
    <location>
        <begin position="595"/>
        <end position="657"/>
    </location>
</feature>
<dbReference type="OMA" id="WELEDHA"/>
<proteinExistence type="inferred from homology"/>
<dbReference type="Pfam" id="PF19296">
    <property type="entry name" value="RelA_AH_RIS"/>
    <property type="match status" value="1"/>
</dbReference>
<evidence type="ECO:0000313" key="10">
    <source>
        <dbReference type="EMBL" id="EJK63859.1"/>
    </source>
</evidence>
<dbReference type="FunFam" id="3.10.20.30:FF:000002">
    <property type="entry name" value="GTP pyrophosphokinase (RelA/SpoT)"/>
    <property type="match status" value="1"/>
</dbReference>
<evidence type="ECO:0000256" key="4">
    <source>
        <dbReference type="ARBA" id="ARBA00075768"/>
    </source>
</evidence>
<comment type="similarity">
    <text evidence="1">Belongs to the RelA/SpoT family.</text>
</comment>
<feature type="region of interest" description="Disordered" evidence="6">
    <location>
        <begin position="95"/>
        <end position="166"/>
    </location>
</feature>
<dbReference type="AlphaFoldDB" id="K0SFR8"/>
<dbReference type="SUPFAM" id="SSF55021">
    <property type="entry name" value="ACT-like"/>
    <property type="match status" value="1"/>
</dbReference>
<dbReference type="SUPFAM" id="SSF81301">
    <property type="entry name" value="Nucleotidyltransferase"/>
    <property type="match status" value="1"/>
</dbReference>
<feature type="domain" description="HD" evidence="8">
    <location>
        <begin position="278"/>
        <end position="377"/>
    </location>
</feature>
<evidence type="ECO:0000256" key="2">
    <source>
        <dbReference type="ARBA" id="ARBA00013251"/>
    </source>
</evidence>
<dbReference type="SUPFAM" id="SSF81271">
    <property type="entry name" value="TGS-like"/>
    <property type="match status" value="1"/>
</dbReference>
<organism evidence="10 11">
    <name type="scientific">Thalassiosira oceanica</name>
    <name type="common">Marine diatom</name>
    <dbReference type="NCBI Taxonomy" id="159749"/>
    <lineage>
        <taxon>Eukaryota</taxon>
        <taxon>Sar</taxon>
        <taxon>Stramenopiles</taxon>
        <taxon>Ochrophyta</taxon>
        <taxon>Bacillariophyta</taxon>
        <taxon>Coscinodiscophyceae</taxon>
        <taxon>Thalassiosirophycidae</taxon>
        <taxon>Thalassiosirales</taxon>
        <taxon>Thalassiosiraceae</taxon>
        <taxon>Thalassiosira</taxon>
    </lineage>
</organism>
<dbReference type="SUPFAM" id="SSF109604">
    <property type="entry name" value="HD-domain/PDEase-like"/>
    <property type="match status" value="1"/>
</dbReference>
<dbReference type="InterPro" id="IPR012675">
    <property type="entry name" value="Beta-grasp_dom_sf"/>
</dbReference>
<dbReference type="InterPro" id="IPR002912">
    <property type="entry name" value="ACT_dom"/>
</dbReference>
<dbReference type="Pfam" id="PF13291">
    <property type="entry name" value="ACT_4"/>
    <property type="match status" value="1"/>
</dbReference>
<dbReference type="PANTHER" id="PTHR21262">
    <property type="entry name" value="GUANOSINE-3',5'-BIS DIPHOSPHATE 3'-PYROPHOSPHOHYDROLASE"/>
    <property type="match status" value="1"/>
</dbReference>
<protein>
    <recommendedName>
        <fullName evidence="3">Putative GTP diphosphokinase RSH1, chloroplastic</fullName>
        <ecNumber evidence="2">2.7.6.5</ecNumber>
    </recommendedName>
    <alternativeName>
        <fullName evidence="4">RelA/SpoT homolog 1</fullName>
    </alternativeName>
    <alternativeName>
        <fullName evidence="5">ppGpp synthetase RSH1</fullName>
    </alternativeName>
</protein>
<dbReference type="Gene3D" id="1.10.3210.10">
    <property type="entry name" value="Hypothetical protein af1432"/>
    <property type="match status" value="1"/>
</dbReference>
<keyword evidence="11" id="KW-1185">Reference proteome</keyword>
<evidence type="ECO:0000256" key="1">
    <source>
        <dbReference type="ARBA" id="ARBA00007476"/>
    </source>
</evidence>
<evidence type="ECO:0000256" key="6">
    <source>
        <dbReference type="SAM" id="MobiDB-lite"/>
    </source>
</evidence>
<dbReference type="PROSITE" id="PS51880">
    <property type="entry name" value="TGS"/>
    <property type="match status" value="1"/>
</dbReference>
<dbReference type="EMBL" id="AGNL01017950">
    <property type="protein sequence ID" value="EJK63859.1"/>
    <property type="molecule type" value="Genomic_DNA"/>
</dbReference>
<dbReference type="InterPro" id="IPR004095">
    <property type="entry name" value="TGS"/>
</dbReference>
<dbReference type="Gene3D" id="3.30.70.260">
    <property type="match status" value="1"/>
</dbReference>